<comment type="caution">
    <text evidence="1">The sequence shown here is derived from an EMBL/GenBank/DDBJ whole genome shotgun (WGS) entry which is preliminary data.</text>
</comment>
<dbReference type="PANTHER" id="PTHR33395:SF22">
    <property type="entry name" value="REVERSE TRANSCRIPTASE DOMAIN-CONTAINING PROTEIN"/>
    <property type="match status" value="1"/>
</dbReference>
<accession>A0A8T1T333</accession>
<organism evidence="1 2">
    <name type="scientific">Chelydra serpentina</name>
    <name type="common">Snapping turtle</name>
    <name type="synonym">Testudo serpentina</name>
    <dbReference type="NCBI Taxonomy" id="8475"/>
    <lineage>
        <taxon>Eukaryota</taxon>
        <taxon>Metazoa</taxon>
        <taxon>Chordata</taxon>
        <taxon>Craniata</taxon>
        <taxon>Vertebrata</taxon>
        <taxon>Euteleostomi</taxon>
        <taxon>Archelosauria</taxon>
        <taxon>Testudinata</taxon>
        <taxon>Testudines</taxon>
        <taxon>Cryptodira</taxon>
        <taxon>Durocryptodira</taxon>
        <taxon>Americhelydia</taxon>
        <taxon>Chelydroidea</taxon>
        <taxon>Chelydridae</taxon>
        <taxon>Chelydra</taxon>
    </lineage>
</organism>
<gene>
    <name evidence="1" type="ORF">G0U57_014642</name>
</gene>
<feature type="non-terminal residue" evidence="1">
    <location>
        <position position="117"/>
    </location>
</feature>
<protein>
    <submittedName>
        <fullName evidence="1">Uncharacterized protein</fullName>
    </submittedName>
</protein>
<dbReference type="GO" id="GO:0031012">
    <property type="term" value="C:extracellular matrix"/>
    <property type="evidence" value="ECO:0007669"/>
    <property type="project" value="TreeGrafter"/>
</dbReference>
<dbReference type="AlphaFoldDB" id="A0A8T1T333"/>
<dbReference type="EMBL" id="JAHGAV010000042">
    <property type="protein sequence ID" value="KAG6935691.1"/>
    <property type="molecule type" value="Genomic_DNA"/>
</dbReference>
<evidence type="ECO:0000313" key="1">
    <source>
        <dbReference type="EMBL" id="KAG6935691.1"/>
    </source>
</evidence>
<keyword evidence="2" id="KW-1185">Reference proteome</keyword>
<name>A0A8T1T333_CHESE</name>
<dbReference type="OrthoDB" id="9367242at2759"/>
<proteinExistence type="predicted"/>
<sequence>YKKWKLGQMTREEYKNIVQACRSEIRKAKSQLELQLARDVKSNKKSFYRYVSNKEEARKSVGPLLNWGGNLVTEDVKKTSVLNAFFASVFTDKVSSQAAALRSTVWGGGDQPSVEKE</sequence>
<dbReference type="GO" id="GO:0061343">
    <property type="term" value="P:cell adhesion involved in heart morphogenesis"/>
    <property type="evidence" value="ECO:0007669"/>
    <property type="project" value="TreeGrafter"/>
</dbReference>
<dbReference type="PANTHER" id="PTHR33395">
    <property type="entry name" value="TRANSCRIPTASE, PUTATIVE-RELATED-RELATED"/>
    <property type="match status" value="1"/>
</dbReference>
<dbReference type="Proteomes" id="UP000765507">
    <property type="component" value="Unassembled WGS sequence"/>
</dbReference>
<dbReference type="GO" id="GO:0007508">
    <property type="term" value="P:larval heart development"/>
    <property type="evidence" value="ECO:0007669"/>
    <property type="project" value="TreeGrafter"/>
</dbReference>
<feature type="non-terminal residue" evidence="1">
    <location>
        <position position="1"/>
    </location>
</feature>
<evidence type="ECO:0000313" key="2">
    <source>
        <dbReference type="Proteomes" id="UP000765507"/>
    </source>
</evidence>
<reference evidence="1 2" key="1">
    <citation type="journal article" date="2020" name="G3 (Bethesda)">
        <title>Draft Genome of the Common Snapping Turtle, Chelydra serpentina, a Model for Phenotypic Plasticity in Reptiles.</title>
        <authorList>
            <person name="Das D."/>
            <person name="Singh S.K."/>
            <person name="Bierstedt J."/>
            <person name="Erickson A."/>
            <person name="Galli G.L.J."/>
            <person name="Crossley D.A. 2nd"/>
            <person name="Rhen T."/>
        </authorList>
    </citation>
    <scope>NUCLEOTIDE SEQUENCE [LARGE SCALE GENOMIC DNA]</scope>
    <source>
        <strain evidence="1">KW</strain>
    </source>
</reference>